<sequence length="109" mass="11713">MVVSSPRMEARHVAGFSLLIARGYNGNAPTPSLCNAEDTMDSCSLRSRWLACFVVVVLLCGVGFTHPVSGRTTGEPRSLTVSLNDYAGARANPGHEPKPKAVPKPRHRL</sequence>
<dbReference type="AlphaFoldDB" id="A0A9E7G0I2"/>
<evidence type="ECO:0000313" key="3">
    <source>
        <dbReference type="EMBL" id="URE05355.1"/>
    </source>
</evidence>
<keyword evidence="2" id="KW-0812">Transmembrane</keyword>
<accession>A0A9E7G0I2</accession>
<proteinExistence type="predicted"/>
<feature type="region of interest" description="Disordered" evidence="1">
    <location>
        <begin position="87"/>
        <end position="109"/>
    </location>
</feature>
<organism evidence="3 4">
    <name type="scientific">Musa troglodytarum</name>
    <name type="common">fe'i banana</name>
    <dbReference type="NCBI Taxonomy" id="320322"/>
    <lineage>
        <taxon>Eukaryota</taxon>
        <taxon>Viridiplantae</taxon>
        <taxon>Streptophyta</taxon>
        <taxon>Embryophyta</taxon>
        <taxon>Tracheophyta</taxon>
        <taxon>Spermatophyta</taxon>
        <taxon>Magnoliopsida</taxon>
        <taxon>Liliopsida</taxon>
        <taxon>Zingiberales</taxon>
        <taxon>Musaceae</taxon>
        <taxon>Musa</taxon>
    </lineage>
</organism>
<name>A0A9E7G0I2_9LILI</name>
<evidence type="ECO:0000313" key="4">
    <source>
        <dbReference type="Proteomes" id="UP001055439"/>
    </source>
</evidence>
<keyword evidence="2" id="KW-0472">Membrane</keyword>
<gene>
    <name evidence="3" type="ORF">MUK42_19589</name>
</gene>
<evidence type="ECO:0000256" key="2">
    <source>
        <dbReference type="SAM" id="Phobius"/>
    </source>
</evidence>
<keyword evidence="4" id="KW-1185">Reference proteome</keyword>
<keyword evidence="2" id="KW-1133">Transmembrane helix</keyword>
<reference evidence="3" key="1">
    <citation type="submission" date="2022-05" db="EMBL/GenBank/DDBJ databases">
        <title>The Musa troglodytarum L. genome provides insights into the mechanism of non-climacteric behaviour and enrichment of carotenoids.</title>
        <authorList>
            <person name="Wang J."/>
        </authorList>
    </citation>
    <scope>NUCLEOTIDE SEQUENCE</scope>
    <source>
        <tissue evidence="3">Leaf</tissue>
    </source>
</reference>
<evidence type="ECO:0000256" key="1">
    <source>
        <dbReference type="SAM" id="MobiDB-lite"/>
    </source>
</evidence>
<dbReference type="EMBL" id="CP097507">
    <property type="protein sequence ID" value="URE05355.1"/>
    <property type="molecule type" value="Genomic_DNA"/>
</dbReference>
<protein>
    <submittedName>
        <fullName evidence="3">Uncharacterized protein</fullName>
    </submittedName>
</protein>
<dbReference type="Proteomes" id="UP001055439">
    <property type="component" value="Chromosome 5"/>
</dbReference>
<feature type="transmembrane region" description="Helical" evidence="2">
    <location>
        <begin position="49"/>
        <end position="69"/>
    </location>
</feature>